<comment type="subcellular location">
    <subcellularLocation>
        <location evidence="1 8">Cell outer membrane</location>
        <topology evidence="1 8">Multi-pass membrane protein</topology>
    </subcellularLocation>
</comment>
<dbReference type="InterPro" id="IPR037066">
    <property type="entry name" value="Plug_dom_sf"/>
</dbReference>
<comment type="similarity">
    <text evidence="8">Belongs to the TonB-dependent receptor family.</text>
</comment>
<dbReference type="Pfam" id="PF07715">
    <property type="entry name" value="Plug"/>
    <property type="match status" value="1"/>
</dbReference>
<dbReference type="PANTHER" id="PTHR30069">
    <property type="entry name" value="TONB-DEPENDENT OUTER MEMBRANE RECEPTOR"/>
    <property type="match status" value="1"/>
</dbReference>
<dbReference type="PANTHER" id="PTHR30069:SF29">
    <property type="entry name" value="HEMOGLOBIN AND HEMOGLOBIN-HAPTOGLOBIN-BINDING PROTEIN 1-RELATED"/>
    <property type="match status" value="1"/>
</dbReference>
<dbReference type="PROSITE" id="PS52016">
    <property type="entry name" value="TONB_DEPENDENT_REC_3"/>
    <property type="match status" value="1"/>
</dbReference>
<evidence type="ECO:0000256" key="3">
    <source>
        <dbReference type="ARBA" id="ARBA00022452"/>
    </source>
</evidence>
<keyword evidence="11" id="KW-0675">Receptor</keyword>
<evidence type="ECO:0000256" key="1">
    <source>
        <dbReference type="ARBA" id="ARBA00004571"/>
    </source>
</evidence>
<protein>
    <submittedName>
        <fullName evidence="11">TonB-dependent receptor</fullName>
    </submittedName>
</protein>
<evidence type="ECO:0000256" key="8">
    <source>
        <dbReference type="PROSITE-ProRule" id="PRU01360"/>
    </source>
</evidence>
<reference evidence="11 12" key="1">
    <citation type="submission" date="2019-01" db="EMBL/GenBank/DDBJ databases">
        <authorList>
            <person name="Chen W.-M."/>
        </authorList>
    </citation>
    <scope>NUCLEOTIDE SEQUENCE [LARGE SCALE GENOMIC DNA]</scope>
    <source>
        <strain evidence="11 12">BBQ-12</strain>
    </source>
</reference>
<dbReference type="SUPFAM" id="SSF49464">
    <property type="entry name" value="Carboxypeptidase regulatory domain-like"/>
    <property type="match status" value="1"/>
</dbReference>
<evidence type="ECO:0000256" key="2">
    <source>
        <dbReference type="ARBA" id="ARBA00022448"/>
    </source>
</evidence>
<feature type="chain" id="PRO_5019313837" evidence="9">
    <location>
        <begin position="21"/>
        <end position="723"/>
    </location>
</feature>
<evidence type="ECO:0000256" key="5">
    <source>
        <dbReference type="ARBA" id="ARBA00022729"/>
    </source>
</evidence>
<dbReference type="Gene3D" id="2.170.130.10">
    <property type="entry name" value="TonB-dependent receptor, plug domain"/>
    <property type="match status" value="1"/>
</dbReference>
<organism evidence="11 12">
    <name type="scientific">Flavobacterium sufflavum</name>
    <dbReference type="NCBI Taxonomy" id="1921138"/>
    <lineage>
        <taxon>Bacteria</taxon>
        <taxon>Pseudomonadati</taxon>
        <taxon>Bacteroidota</taxon>
        <taxon>Flavobacteriia</taxon>
        <taxon>Flavobacteriales</taxon>
        <taxon>Flavobacteriaceae</taxon>
        <taxon>Flavobacterium</taxon>
    </lineage>
</organism>
<feature type="domain" description="TonB-dependent receptor plug" evidence="10">
    <location>
        <begin position="117"/>
        <end position="225"/>
    </location>
</feature>
<dbReference type="PROSITE" id="PS51257">
    <property type="entry name" value="PROKAR_LIPOPROTEIN"/>
    <property type="match status" value="1"/>
</dbReference>
<dbReference type="Gene3D" id="2.40.170.20">
    <property type="entry name" value="TonB-dependent receptor, beta-barrel domain"/>
    <property type="match status" value="1"/>
</dbReference>
<evidence type="ECO:0000259" key="10">
    <source>
        <dbReference type="Pfam" id="PF07715"/>
    </source>
</evidence>
<keyword evidence="7 8" id="KW-0998">Cell outer membrane</keyword>
<dbReference type="EMBL" id="SACJ01000004">
    <property type="protein sequence ID" value="RVT76698.1"/>
    <property type="molecule type" value="Genomic_DNA"/>
</dbReference>
<feature type="signal peptide" evidence="9">
    <location>
        <begin position="1"/>
        <end position="20"/>
    </location>
</feature>
<dbReference type="InterPro" id="IPR008969">
    <property type="entry name" value="CarboxyPept-like_regulatory"/>
</dbReference>
<proteinExistence type="inferred from homology"/>
<dbReference type="OrthoDB" id="1109239at2"/>
<evidence type="ECO:0000256" key="7">
    <source>
        <dbReference type="ARBA" id="ARBA00023237"/>
    </source>
</evidence>
<keyword evidence="12" id="KW-1185">Reference proteome</keyword>
<dbReference type="InterPro" id="IPR036942">
    <property type="entry name" value="Beta-barrel_TonB_sf"/>
</dbReference>
<evidence type="ECO:0000256" key="6">
    <source>
        <dbReference type="ARBA" id="ARBA00023136"/>
    </source>
</evidence>
<dbReference type="InterPro" id="IPR039426">
    <property type="entry name" value="TonB-dep_rcpt-like"/>
</dbReference>
<gene>
    <name evidence="11" type="ORF">EOD40_09370</name>
</gene>
<dbReference type="InterPro" id="IPR012910">
    <property type="entry name" value="Plug_dom"/>
</dbReference>
<name>A0A437KWD0_9FLAO</name>
<dbReference type="GO" id="GO:0009279">
    <property type="term" value="C:cell outer membrane"/>
    <property type="evidence" value="ECO:0007669"/>
    <property type="project" value="UniProtKB-SubCell"/>
</dbReference>
<keyword evidence="3 8" id="KW-1134">Transmembrane beta strand</keyword>
<evidence type="ECO:0000256" key="4">
    <source>
        <dbReference type="ARBA" id="ARBA00022692"/>
    </source>
</evidence>
<keyword evidence="6 8" id="KW-0472">Membrane</keyword>
<dbReference type="GO" id="GO:0044718">
    <property type="term" value="P:siderophore transmembrane transport"/>
    <property type="evidence" value="ECO:0007669"/>
    <property type="project" value="TreeGrafter"/>
</dbReference>
<dbReference type="SUPFAM" id="SSF56935">
    <property type="entry name" value="Porins"/>
    <property type="match status" value="1"/>
</dbReference>
<evidence type="ECO:0000313" key="11">
    <source>
        <dbReference type="EMBL" id="RVT76698.1"/>
    </source>
</evidence>
<comment type="caution">
    <text evidence="11">The sequence shown here is derived from an EMBL/GenBank/DDBJ whole genome shotgun (WGS) entry which is preliminary data.</text>
</comment>
<dbReference type="AlphaFoldDB" id="A0A437KWD0"/>
<keyword evidence="2 8" id="KW-0813">Transport</keyword>
<dbReference type="GO" id="GO:0015344">
    <property type="term" value="F:siderophore uptake transmembrane transporter activity"/>
    <property type="evidence" value="ECO:0007669"/>
    <property type="project" value="TreeGrafter"/>
</dbReference>
<dbReference type="RefSeq" id="WP_128194887.1">
    <property type="nucleotide sequence ID" value="NZ_SACJ01000004.1"/>
</dbReference>
<keyword evidence="5 9" id="KW-0732">Signal</keyword>
<evidence type="ECO:0000256" key="9">
    <source>
        <dbReference type="SAM" id="SignalP"/>
    </source>
</evidence>
<sequence>MNKFIMSIMLILLSCLGVKAQKSDIQIQVVSENEAVIGANIYLESDKKSAVTDAEGKAHFSNISNGKQTIIITFLGFETLKKTIQIPSQTVFVFHLEPNENELEEVVLQTSRTSRTVKKIPTRIEFIDGEELEEKATMNPTNISMVLRESTGIQMQQTSLSSGNSNIKIQGLDGRYTQLLRDGFPLYSGFSSGLSIMQIPPLDLKQFEIIKGSSSTLYGGGAIAGLVNMVSKTPDEDADLDIMLTQTHALGSTANVFYSKRNEKFGTTLYGSAHYQKAYDPEDDDFSNLPQTKSISFNPKFFYYPSEKTTFWLGVNGTYDDRIGGDMTKIKHGQTAMHQYTEDNVSKRLSTQAVYKTQLDSISNFNIKNSISYFDRTLKVPDFSFSGKQINSFTEVSYERAAAKTDWILGANAYSVNFDEADEATLQRDQKELTYGLFANSIFDISKNWILETGLRTDYNPDWGFFPLPRISLLYKNENGFSSRIGGGLGYKIPDIFTEEAESIHFENILGIDKDNLKAERSYGANYDLNFQTRLGEIGFSANQLFYVTAIKNALLLNSSNTNFKFENAAEIILSKGAETNIKFNYKDFKWFLNYAFIDTRLHYLAGNPQKPLTPRHNTGSVIMYENESWRMGFETYYTGKQLLSNATKTRDYTTMGFLLMRNFKWGSIFGNFENFTDRRQSRFSPLVLPTHDNPGFPEIYAPTDGFIFSLGIIIKPFGNKEH</sequence>
<keyword evidence="4 8" id="KW-0812">Transmembrane</keyword>
<accession>A0A437KWD0</accession>
<dbReference type="Proteomes" id="UP000285211">
    <property type="component" value="Unassembled WGS sequence"/>
</dbReference>
<dbReference type="Pfam" id="PF13715">
    <property type="entry name" value="CarbopepD_reg_2"/>
    <property type="match status" value="1"/>
</dbReference>
<evidence type="ECO:0000313" key="12">
    <source>
        <dbReference type="Proteomes" id="UP000285211"/>
    </source>
</evidence>